<feature type="compositionally biased region" description="Basic and acidic residues" evidence="11">
    <location>
        <begin position="226"/>
        <end position="255"/>
    </location>
</feature>
<evidence type="ECO:0000259" key="13">
    <source>
        <dbReference type="PROSITE" id="PS50262"/>
    </source>
</evidence>
<keyword evidence="8 10" id="KW-0675">Receptor</keyword>
<dbReference type="Proteomes" id="UP000230750">
    <property type="component" value="Unassembled WGS sequence"/>
</dbReference>
<evidence type="ECO:0000256" key="3">
    <source>
        <dbReference type="ARBA" id="ARBA00022692"/>
    </source>
</evidence>
<gene>
    <name evidence="14" type="ORF">BSL78_13714</name>
</gene>
<comment type="subcellular location">
    <subcellularLocation>
        <location evidence="1">Cell membrane</location>
        <topology evidence="1">Multi-pass membrane protein</topology>
    </subcellularLocation>
</comment>
<feature type="transmembrane region" description="Helical" evidence="12">
    <location>
        <begin position="370"/>
        <end position="390"/>
    </location>
</feature>
<feature type="transmembrane region" description="Helical" evidence="12">
    <location>
        <begin position="132"/>
        <end position="154"/>
    </location>
</feature>
<feature type="compositionally biased region" description="Basic residues" evidence="11">
    <location>
        <begin position="263"/>
        <end position="272"/>
    </location>
</feature>
<evidence type="ECO:0000256" key="10">
    <source>
        <dbReference type="RuleBase" id="RU000688"/>
    </source>
</evidence>
<feature type="domain" description="G-protein coupled receptors family 1 profile" evidence="13">
    <location>
        <begin position="33"/>
        <end position="424"/>
    </location>
</feature>
<evidence type="ECO:0000256" key="9">
    <source>
        <dbReference type="ARBA" id="ARBA00023224"/>
    </source>
</evidence>
<keyword evidence="4 12" id="KW-1133">Transmembrane helix</keyword>
<dbReference type="PRINTS" id="PR00237">
    <property type="entry name" value="GPCRRHODOPSN"/>
</dbReference>
<evidence type="ECO:0000256" key="2">
    <source>
        <dbReference type="ARBA" id="ARBA00022475"/>
    </source>
</evidence>
<evidence type="ECO:0000256" key="4">
    <source>
        <dbReference type="ARBA" id="ARBA00022989"/>
    </source>
</evidence>
<dbReference type="PANTHER" id="PTHR24248">
    <property type="entry name" value="ADRENERGIC RECEPTOR-RELATED G-PROTEIN COUPLED RECEPTOR"/>
    <property type="match status" value="1"/>
</dbReference>
<dbReference type="STRING" id="307972.A0A2G8KN16"/>
<dbReference type="AlphaFoldDB" id="A0A2G8KN16"/>
<feature type="transmembrane region" description="Helical" evidence="12">
    <location>
        <begin position="174"/>
        <end position="194"/>
    </location>
</feature>
<keyword evidence="2" id="KW-1003">Cell membrane</keyword>
<proteinExistence type="inferred from homology"/>
<evidence type="ECO:0000313" key="15">
    <source>
        <dbReference type="Proteomes" id="UP000230750"/>
    </source>
</evidence>
<dbReference type="GO" id="GO:0004993">
    <property type="term" value="F:G protein-coupled serotonin receptor activity"/>
    <property type="evidence" value="ECO:0007669"/>
    <property type="project" value="UniProtKB-ARBA"/>
</dbReference>
<keyword evidence="15" id="KW-1185">Reference proteome</keyword>
<dbReference type="PANTHER" id="PTHR24248:SF199">
    <property type="entry name" value="IP13425P-RELATED"/>
    <property type="match status" value="1"/>
</dbReference>
<keyword evidence="3 10" id="KW-0812">Transmembrane</keyword>
<accession>A0A2G8KN16</accession>
<evidence type="ECO:0000256" key="6">
    <source>
        <dbReference type="ARBA" id="ARBA00023136"/>
    </source>
</evidence>
<feature type="transmembrane region" description="Helical" evidence="12">
    <location>
        <begin position="16"/>
        <end position="41"/>
    </location>
</feature>
<feature type="transmembrane region" description="Helical" evidence="12">
    <location>
        <begin position="89"/>
        <end position="111"/>
    </location>
</feature>
<dbReference type="Gene3D" id="1.20.1070.10">
    <property type="entry name" value="Rhodopsin 7-helix transmembrane proteins"/>
    <property type="match status" value="2"/>
</dbReference>
<dbReference type="GO" id="GO:0043410">
    <property type="term" value="P:positive regulation of MAPK cascade"/>
    <property type="evidence" value="ECO:0007669"/>
    <property type="project" value="TreeGrafter"/>
</dbReference>
<evidence type="ECO:0000256" key="8">
    <source>
        <dbReference type="ARBA" id="ARBA00023170"/>
    </source>
</evidence>
<feature type="transmembrane region" description="Helical" evidence="12">
    <location>
        <begin position="53"/>
        <end position="77"/>
    </location>
</feature>
<dbReference type="GO" id="GO:0005886">
    <property type="term" value="C:plasma membrane"/>
    <property type="evidence" value="ECO:0007669"/>
    <property type="project" value="UniProtKB-SubCell"/>
</dbReference>
<keyword evidence="5 10" id="KW-0297">G-protein coupled receptor</keyword>
<keyword evidence="7" id="KW-1015">Disulfide bond</keyword>
<dbReference type="SMART" id="SM01381">
    <property type="entry name" value="7TM_GPCR_Srsx"/>
    <property type="match status" value="1"/>
</dbReference>
<evidence type="ECO:0000313" key="14">
    <source>
        <dbReference type="EMBL" id="PIK49414.1"/>
    </source>
</evidence>
<comment type="similarity">
    <text evidence="10">Belongs to the G-protein coupled receptor 1 family.</text>
</comment>
<keyword evidence="9 10" id="KW-0807">Transducer</keyword>
<evidence type="ECO:0000256" key="7">
    <source>
        <dbReference type="ARBA" id="ARBA00023157"/>
    </source>
</evidence>
<feature type="region of interest" description="Disordered" evidence="11">
    <location>
        <begin position="224"/>
        <end position="272"/>
    </location>
</feature>
<name>A0A2G8KN16_STIJA</name>
<evidence type="ECO:0000256" key="12">
    <source>
        <dbReference type="SAM" id="Phobius"/>
    </source>
</evidence>
<dbReference type="PROSITE" id="PS50262">
    <property type="entry name" value="G_PROTEIN_RECEP_F1_2"/>
    <property type="match status" value="1"/>
</dbReference>
<dbReference type="OrthoDB" id="9445642at2759"/>
<protein>
    <submittedName>
        <fullName evidence="14">Putative adenosine receptor A3-like</fullName>
    </submittedName>
</protein>
<dbReference type="InterPro" id="IPR017452">
    <property type="entry name" value="GPCR_Rhodpsn_7TM"/>
</dbReference>
<evidence type="ECO:0000256" key="1">
    <source>
        <dbReference type="ARBA" id="ARBA00004651"/>
    </source>
</evidence>
<evidence type="ECO:0000256" key="11">
    <source>
        <dbReference type="SAM" id="MobiDB-lite"/>
    </source>
</evidence>
<keyword evidence="6 12" id="KW-0472">Membrane</keyword>
<sequence>MNLTTSSDAVTGESVITTYFICELLIALFAVVGNSSIIAAFAMNRRLRTIQNYYIVSLAAIDFSMGFFAIPFVLLTLDGQRVQRMGICFFLLTVIVLMDLCSIFSIWALTFDRFYAVCRPFSYHAVMTRKRTIIHIAAAWLIPIAISSLVPLGWNIADENTVDCLFPLIVSMQYYAVLYFFCFLPLFFVMCLMYRRIFTVIQKQLSSLAQIQAIGIRLNNPSINNMKDDDDRHDDGGSGGGEDKRQKNEQTKEDDNLPGFESKHKRRESKRSRRDWDVTDEILLLKKIKENNPEGNITTVSGLNRNNENNLSKNCLKMRASKTDARVDEKERTPLEVNVVNKEHHEPPPPGVRDETTFLRFHRIKQERKTALLFVFILLFFFISWSPIYIIDVCLAFDVNVNQNLVNFAVLLSHFNSAVNPILYASKSEFRRIFKKWIFVISNRFCKVCCKNRVSAMNLENTADDFTQTFSRYN</sequence>
<comment type="caution">
    <text evidence="14">The sequence shown here is derived from an EMBL/GenBank/DDBJ whole genome shotgun (WGS) entry which is preliminary data.</text>
</comment>
<dbReference type="SUPFAM" id="SSF81321">
    <property type="entry name" value="Family A G protein-coupled receptor-like"/>
    <property type="match status" value="1"/>
</dbReference>
<dbReference type="Pfam" id="PF00001">
    <property type="entry name" value="7tm_1"/>
    <property type="match status" value="1"/>
</dbReference>
<dbReference type="PROSITE" id="PS00237">
    <property type="entry name" value="G_PROTEIN_RECEP_F1_1"/>
    <property type="match status" value="1"/>
</dbReference>
<dbReference type="EMBL" id="MRZV01000467">
    <property type="protein sequence ID" value="PIK49414.1"/>
    <property type="molecule type" value="Genomic_DNA"/>
</dbReference>
<evidence type="ECO:0000256" key="5">
    <source>
        <dbReference type="ARBA" id="ARBA00023040"/>
    </source>
</evidence>
<reference evidence="14 15" key="1">
    <citation type="journal article" date="2017" name="PLoS Biol.">
        <title>The sea cucumber genome provides insights into morphological evolution and visceral regeneration.</title>
        <authorList>
            <person name="Zhang X."/>
            <person name="Sun L."/>
            <person name="Yuan J."/>
            <person name="Sun Y."/>
            <person name="Gao Y."/>
            <person name="Zhang L."/>
            <person name="Li S."/>
            <person name="Dai H."/>
            <person name="Hamel J.F."/>
            <person name="Liu C."/>
            <person name="Yu Y."/>
            <person name="Liu S."/>
            <person name="Lin W."/>
            <person name="Guo K."/>
            <person name="Jin S."/>
            <person name="Xu P."/>
            <person name="Storey K.B."/>
            <person name="Huan P."/>
            <person name="Zhang T."/>
            <person name="Zhou Y."/>
            <person name="Zhang J."/>
            <person name="Lin C."/>
            <person name="Li X."/>
            <person name="Xing L."/>
            <person name="Huo D."/>
            <person name="Sun M."/>
            <person name="Wang L."/>
            <person name="Mercier A."/>
            <person name="Li F."/>
            <person name="Yang H."/>
            <person name="Xiang J."/>
        </authorList>
    </citation>
    <scope>NUCLEOTIDE SEQUENCE [LARGE SCALE GENOMIC DNA]</scope>
    <source>
        <strain evidence="14">Shaxun</strain>
        <tissue evidence="14">Muscle</tissue>
    </source>
</reference>
<dbReference type="GO" id="GO:0071880">
    <property type="term" value="P:adenylate cyclase-activating adrenergic receptor signaling pathway"/>
    <property type="evidence" value="ECO:0007669"/>
    <property type="project" value="TreeGrafter"/>
</dbReference>
<organism evidence="14 15">
    <name type="scientific">Stichopus japonicus</name>
    <name type="common">Sea cucumber</name>
    <dbReference type="NCBI Taxonomy" id="307972"/>
    <lineage>
        <taxon>Eukaryota</taxon>
        <taxon>Metazoa</taxon>
        <taxon>Echinodermata</taxon>
        <taxon>Eleutherozoa</taxon>
        <taxon>Echinozoa</taxon>
        <taxon>Holothuroidea</taxon>
        <taxon>Aspidochirotacea</taxon>
        <taxon>Aspidochirotida</taxon>
        <taxon>Stichopodidae</taxon>
        <taxon>Apostichopus</taxon>
    </lineage>
</organism>
<feature type="transmembrane region" description="Helical" evidence="12">
    <location>
        <begin position="405"/>
        <end position="426"/>
    </location>
</feature>
<dbReference type="InterPro" id="IPR000276">
    <property type="entry name" value="GPCR_Rhodpsn"/>
</dbReference>